<gene>
    <name evidence="1" type="ORF">ACFSC0_17575</name>
</gene>
<protein>
    <recommendedName>
        <fullName evidence="3">Peptidase S24/S26A/S26B/S26C domain-containing protein</fullName>
    </recommendedName>
</protein>
<organism evidence="1 2">
    <name type="scientific">Phenylobacterium terrae</name>
    <dbReference type="NCBI Taxonomy" id="2665495"/>
    <lineage>
        <taxon>Bacteria</taxon>
        <taxon>Pseudomonadati</taxon>
        <taxon>Pseudomonadota</taxon>
        <taxon>Alphaproteobacteria</taxon>
        <taxon>Caulobacterales</taxon>
        <taxon>Caulobacteraceae</taxon>
        <taxon>Phenylobacterium</taxon>
    </lineage>
</organism>
<comment type="caution">
    <text evidence="1">The sequence shown here is derived from an EMBL/GenBank/DDBJ whole genome shotgun (WGS) entry which is preliminary data.</text>
</comment>
<evidence type="ECO:0000313" key="2">
    <source>
        <dbReference type="Proteomes" id="UP001597237"/>
    </source>
</evidence>
<accession>A0ABW4N7G5</accession>
<dbReference type="Proteomes" id="UP001597237">
    <property type="component" value="Unassembled WGS sequence"/>
</dbReference>
<sequence length="60" mass="6957">MYAWPDETLREGDTVTSPDEPAARFIVIAVHEDRCWIREIATGEDQIVFVSSCRRESTYH</sequence>
<evidence type="ECO:0008006" key="3">
    <source>
        <dbReference type="Google" id="ProtNLM"/>
    </source>
</evidence>
<proteinExistence type="predicted"/>
<dbReference type="EMBL" id="JBHUEY010000006">
    <property type="protein sequence ID" value="MFD1785215.1"/>
    <property type="molecule type" value="Genomic_DNA"/>
</dbReference>
<evidence type="ECO:0000313" key="1">
    <source>
        <dbReference type="EMBL" id="MFD1785215.1"/>
    </source>
</evidence>
<keyword evidence="2" id="KW-1185">Reference proteome</keyword>
<name>A0ABW4N7G5_9CAUL</name>
<reference evidence="2" key="1">
    <citation type="journal article" date="2019" name="Int. J. Syst. Evol. Microbiol.">
        <title>The Global Catalogue of Microorganisms (GCM) 10K type strain sequencing project: providing services to taxonomists for standard genome sequencing and annotation.</title>
        <authorList>
            <consortium name="The Broad Institute Genomics Platform"/>
            <consortium name="The Broad Institute Genome Sequencing Center for Infectious Disease"/>
            <person name="Wu L."/>
            <person name="Ma J."/>
        </authorList>
    </citation>
    <scope>NUCLEOTIDE SEQUENCE [LARGE SCALE GENOMIC DNA]</scope>
    <source>
        <strain evidence="2">DFY28</strain>
    </source>
</reference>
<dbReference type="RefSeq" id="WP_377282167.1">
    <property type="nucleotide sequence ID" value="NZ_JBHRSI010000005.1"/>
</dbReference>